<feature type="region of interest" description="Disordered" evidence="1">
    <location>
        <begin position="59"/>
        <end position="134"/>
    </location>
</feature>
<dbReference type="CDD" id="cd06761">
    <property type="entry name" value="PDZ5_PDZD2-like"/>
    <property type="match status" value="1"/>
</dbReference>
<feature type="compositionally biased region" description="Low complexity" evidence="1">
    <location>
        <begin position="856"/>
        <end position="869"/>
    </location>
</feature>
<accession>A0A3N0YZI8</accession>
<feature type="region of interest" description="Disordered" evidence="1">
    <location>
        <begin position="717"/>
        <end position="747"/>
    </location>
</feature>
<feature type="compositionally biased region" description="Polar residues" evidence="1">
    <location>
        <begin position="316"/>
        <end position="332"/>
    </location>
</feature>
<sequence>MHVVYLKTALVNLDDEFICYLADQCWNGGCIYLIMLRRIKRKAPLPPCNGSSGGNCVDVSNEPVGSPTQNGQNGKRTRKFGVISRSSFTRDSKDSKDSRDFEHENGYSSMEAEVTSPESSTPQDTPTDDSPVIDSSEVISNHFKLGSTATLPSRLHSRLSESYKTKSISNEPSSQPCEGSRIWKMHMVKGQDGLGIQITGGRGSKRSPHGIIVAHVEEGGAAQRDGRLKAGDELLMINGHSLVGLSHQEAVAILRSTAGLVQLVVASRDESEVDFHKYPSTSLPDLVSTCSGPDASPSPGEEKENMEPDMEDVRASSLSLPTQDLSSLPNPNTCPNCSHTPFQHPAIAEESDERLLLCGRPVLTVLDLDRLEERGRIEGPKGCCRSPTPMKFRSRSQGGGSRLESVGEDDELIVENGDTGSDVAEKPARGGRKHSLPQQLDTVGVRQEYQIVKKSARSLSTVQVESPWRLAQPSIISNIVLMKGQGKGLGFSIVGGQDSARGRMGIFVKTIFPNGAAVADGRLKEGDEILEVNGESLQGLTHQQAIQTFKQLKKGVVTLTVRTRLRSPSLTPCPTPTLLSRSSSPNSNASGGTPVPTSFEDGDSRKGPGPKDRIIMEVTLNKEPGVGLGIGACCLTLENSAPGIYIHSLAPGSVAKMDGRLSRGDQLLEVDSVSLRHAALSEAYAILSECGPGPVSLIISRHPNPKVSEQEMDEVITRSTHRDSHSSHTLGLPSKSPSPTVKVKQGEGNPALSWTMKRFLEPASRQGSLSSEAELSQYFSVHDVPSQSSLSETMAMGSSDDDMLHCSRSCNTSMEESAAPQSHVFRDGSCRGSDSSPTTPECCKPAGAGRTVDTAQQPSVGSSPSSVRSPLLRQRRVICYEDEPSDDETGLEGDSGPFRRLLRGVSESGHHHHQEEDSGIVIATSSLEVDEESQDSSESHRQLGSEPATPIYGSSLESDEGPSGPPGAESPFMPIHCMEAAGGTNLGIKKEPHREGQEVKRSPKLEHKAVTRVKSMMSIECPSPPQRAKGEEPPLLPATPAQVTQNSTRPPCRMLHCKKVESSELAGVCTIETIVLQRSETESFGLDLEIKSAPLKVLITGLRPGGVAEREASGKMSVGDEIVTIGDTPVCTSTYQEICDLMHNLPITLNLEIKKPVSAVDRLSSLIMSSSCESSSKLEAPRLPSEERNHMDKTLVVAQESPSSETNVKQALAIHNNMPVTNIDDVIAELNSSESKEKDQSVLDFTDTIAKTEECSKVDDRETAVPSQPNLLDFSAQDVGNNACHFPVGKTFLNSYSRNFSNLGEDVVPPEKGHGEKPSMYSLVEDSDSESDSADSAVIREMSQGHCEGPQDTDSDEEEVELCFSTVSQPAFSQSEGSSLQDRNSIDNSHTVNKTFASTDCHNPPSFSAQDKDSQKNNHSPLKLPETLCPQVLDDVLLNGNSGHAPTQQEAMCASQRILSNCNTDEKCETISKPVQICQTPTGVTCPPVTQSNRHVTPRSQERTAKLLSDASLFAEKLNTGQVPLRSTVLDPKASNYTSGKASGQVSSTLAPKDKERGTVHPILDLKSSLSQNQSKSTTYCVRSLGTKSPNDTPVSPLLRSKLKVDDKKSNTSSKLKGLSIKSKSKDQEQTVSRSPRAESPVQKKALSSPSQSPKLHSKRTTPTGSPKSTRPSEKIRVSSCKTDQSQPTVSSILKANPINTTKEELKPSKKEQVLDLKEQVSKSEVTAVSTQRTFIEVRLSSSSSSTPVLTRKEVVNASHLSLASVPFDQVEWEESNSEPSLGRHSIPLESTNSLSSCPLQSGANKSNETVEEVYCNGQEESLIRNSNNKDAASSLKVSKSKLYLRGLERRSYSTDTSGSLDPNPFSVRQRIQSFENLASFDRSVVRCIDIPFYAINSKPPLNRRLSGYAGSVSSQSSDSRSLRRSFSSCVDSLSSTPSPPYPQNLSSSSTNSEPTPLNQTTEDVMKEKVRNKASQNQVTVNTPPVLRSRNARANGGLSRSKLREIRALSMPELDKLCTEDFTSDPGNVIFKTELEIHPRRSIDPASHSLQCTMMTRVKDDIYFVILTKEQGSGLGFSIAGGVDLEQKSITVHRVFTRGVAGVEGTIHRGDRVLSINGTSLSGITHGEALSCLHQTRLPRQALVIIQKGKNTEPISTRQELPLQTVVYPSPGHRVSVREHKTSVEVGPDGALSVELQKTTAGLGFSLDGGKASAHGDRPLYIKRIFRGGAAEQSRVIDVGDELLAINGRSLQGLMHYDAWNIIKTVSEGPVQLVIRKPRTSV</sequence>
<feature type="region of interest" description="Disordered" evidence="1">
    <location>
        <begin position="567"/>
        <end position="610"/>
    </location>
</feature>
<feature type="compositionally biased region" description="Low complexity" evidence="1">
    <location>
        <begin position="567"/>
        <end position="594"/>
    </location>
</feature>
<feature type="region of interest" description="Disordered" evidence="1">
    <location>
        <begin position="1777"/>
        <end position="1804"/>
    </location>
</feature>
<feature type="region of interest" description="Disordered" evidence="1">
    <location>
        <begin position="1304"/>
        <end position="1335"/>
    </location>
</feature>
<dbReference type="SUPFAM" id="SSF50156">
    <property type="entry name" value="PDZ domain-like"/>
    <property type="match status" value="6"/>
</dbReference>
<feature type="region of interest" description="Disordered" evidence="1">
    <location>
        <begin position="1583"/>
        <end position="1690"/>
    </location>
</feature>
<proteinExistence type="predicted"/>
<feature type="compositionally biased region" description="Polar residues" evidence="1">
    <location>
        <begin position="1394"/>
        <end position="1409"/>
    </location>
</feature>
<dbReference type="CDD" id="cd06760">
    <property type="entry name" value="PDZ4_PDZD2-PDZ2_hPro-IL-16-like"/>
    <property type="match status" value="1"/>
</dbReference>
<feature type="compositionally biased region" description="Polar residues" evidence="1">
    <location>
        <begin position="1646"/>
        <end position="1670"/>
    </location>
</feature>
<feature type="compositionally biased region" description="Basic and acidic residues" evidence="1">
    <location>
        <begin position="300"/>
        <end position="314"/>
    </location>
</feature>
<feature type="compositionally biased region" description="Polar residues" evidence="1">
    <location>
        <begin position="1680"/>
        <end position="1690"/>
    </location>
</feature>
<feature type="compositionally biased region" description="Polar residues" evidence="1">
    <location>
        <begin position="1535"/>
        <end position="1550"/>
    </location>
</feature>
<evidence type="ECO:0000256" key="1">
    <source>
        <dbReference type="SAM" id="MobiDB-lite"/>
    </source>
</evidence>
<feature type="domain" description="PDZ" evidence="2">
    <location>
        <begin position="2193"/>
        <end position="2278"/>
    </location>
</feature>
<dbReference type="FunFam" id="2.30.42.10:FF:000127">
    <property type="entry name" value="Pro-interleukin-16"/>
    <property type="match status" value="1"/>
</dbReference>
<evidence type="ECO:0000313" key="3">
    <source>
        <dbReference type="EMBL" id="ROL51441.1"/>
    </source>
</evidence>
<evidence type="ECO:0000259" key="2">
    <source>
        <dbReference type="PROSITE" id="PS50106"/>
    </source>
</evidence>
<feature type="region of interest" description="Disordered" evidence="1">
    <location>
        <begin position="379"/>
        <end position="435"/>
    </location>
</feature>
<feature type="compositionally biased region" description="Polar residues" evidence="1">
    <location>
        <begin position="1944"/>
        <end position="1960"/>
    </location>
</feature>
<dbReference type="CDD" id="cd06759">
    <property type="entry name" value="PDZ3_PDZD2-PDZ1_hPro-IL-16-like"/>
    <property type="match status" value="1"/>
</dbReference>
<evidence type="ECO:0000313" key="4">
    <source>
        <dbReference type="Proteomes" id="UP000281406"/>
    </source>
</evidence>
<feature type="domain" description="PDZ" evidence="2">
    <location>
        <begin position="617"/>
        <end position="691"/>
    </location>
</feature>
<dbReference type="OrthoDB" id="42382at2759"/>
<feature type="region of interest" description="Disordered" evidence="1">
    <location>
        <begin position="1394"/>
        <end position="1425"/>
    </location>
</feature>
<dbReference type="Pfam" id="PF00595">
    <property type="entry name" value="PDZ"/>
    <property type="match status" value="5"/>
</dbReference>
<dbReference type="InterPro" id="IPR001478">
    <property type="entry name" value="PDZ"/>
</dbReference>
<dbReference type="SMART" id="SM00228">
    <property type="entry name" value="PDZ"/>
    <property type="match status" value="6"/>
</dbReference>
<feature type="region of interest" description="Disordered" evidence="1">
    <location>
        <begin position="817"/>
        <end position="869"/>
    </location>
</feature>
<feature type="region of interest" description="Disordered" evidence="1">
    <location>
        <begin position="1531"/>
        <end position="1559"/>
    </location>
</feature>
<dbReference type="PROSITE" id="PS50106">
    <property type="entry name" value="PDZ"/>
    <property type="match status" value="6"/>
</dbReference>
<feature type="region of interest" description="Disordered" evidence="1">
    <location>
        <begin position="928"/>
        <end position="974"/>
    </location>
</feature>
<feature type="compositionally biased region" description="Polar residues" evidence="1">
    <location>
        <begin position="116"/>
        <end position="125"/>
    </location>
</feature>
<feature type="compositionally biased region" description="Basic and acidic residues" evidence="1">
    <location>
        <begin position="88"/>
        <end position="105"/>
    </location>
</feature>
<dbReference type="PANTHER" id="PTHR11324">
    <property type="entry name" value="IL16-RELATED"/>
    <property type="match status" value="1"/>
</dbReference>
<feature type="region of interest" description="Disordered" evidence="1">
    <location>
        <begin position="284"/>
        <end position="332"/>
    </location>
</feature>
<dbReference type="CDD" id="cd06762">
    <property type="entry name" value="PDZ6_PDZD2-PDZ3_hPro-IL-16-like"/>
    <property type="match status" value="1"/>
</dbReference>
<keyword evidence="4" id="KW-1185">Reference proteome</keyword>
<organism evidence="3 4">
    <name type="scientific">Anabarilius grahami</name>
    <name type="common">Kanglang fish</name>
    <name type="synonym">Barilius grahami</name>
    <dbReference type="NCBI Taxonomy" id="495550"/>
    <lineage>
        <taxon>Eukaryota</taxon>
        <taxon>Metazoa</taxon>
        <taxon>Chordata</taxon>
        <taxon>Craniata</taxon>
        <taxon>Vertebrata</taxon>
        <taxon>Euteleostomi</taxon>
        <taxon>Actinopterygii</taxon>
        <taxon>Neopterygii</taxon>
        <taxon>Teleostei</taxon>
        <taxon>Ostariophysi</taxon>
        <taxon>Cypriniformes</taxon>
        <taxon>Xenocyprididae</taxon>
        <taxon>Xenocypridinae</taxon>
        <taxon>Xenocypridinae incertae sedis</taxon>
        <taxon>Anabarilius</taxon>
    </lineage>
</organism>
<feature type="domain" description="PDZ" evidence="2">
    <location>
        <begin position="184"/>
        <end position="269"/>
    </location>
</feature>
<dbReference type="CDD" id="cd06758">
    <property type="entry name" value="PDZ2_PDZD2-like"/>
    <property type="match status" value="1"/>
</dbReference>
<dbReference type="InterPro" id="IPR036034">
    <property type="entry name" value="PDZ_sf"/>
</dbReference>
<gene>
    <name evidence="3" type="ORF">DPX16_22537</name>
</gene>
<feature type="domain" description="PDZ" evidence="2">
    <location>
        <begin position="478"/>
        <end position="564"/>
    </location>
</feature>
<protein>
    <submittedName>
        <fullName evidence="3">PDZ domain-containing protein 2</fullName>
    </submittedName>
</protein>
<reference evidence="3 4" key="1">
    <citation type="submission" date="2018-10" db="EMBL/GenBank/DDBJ databases">
        <title>Genome assembly for a Yunnan-Guizhou Plateau 3E fish, Anabarilius grahami (Regan), and its evolutionary and genetic applications.</title>
        <authorList>
            <person name="Jiang W."/>
        </authorList>
    </citation>
    <scope>NUCLEOTIDE SEQUENCE [LARGE SCALE GENOMIC DNA]</scope>
    <source>
        <strain evidence="3">AG-KIZ</strain>
        <tissue evidence="3">Muscle</tissue>
    </source>
</reference>
<feature type="region of interest" description="Disordered" evidence="1">
    <location>
        <begin position="881"/>
        <end position="901"/>
    </location>
</feature>
<feature type="region of interest" description="Disordered" evidence="1">
    <location>
        <begin position="1929"/>
        <end position="1960"/>
    </location>
</feature>
<dbReference type="Gene3D" id="2.30.42.10">
    <property type="match status" value="6"/>
</dbReference>
<feature type="region of interest" description="Disordered" evidence="1">
    <location>
        <begin position="1021"/>
        <end position="1048"/>
    </location>
</feature>
<dbReference type="EMBL" id="RJVU01018862">
    <property type="protein sequence ID" value="ROL51441.1"/>
    <property type="molecule type" value="Genomic_DNA"/>
</dbReference>
<feature type="compositionally biased region" description="Polar residues" evidence="1">
    <location>
        <begin position="1789"/>
        <end position="1804"/>
    </location>
</feature>
<name>A0A3N0YZI8_ANAGA</name>
<feature type="compositionally biased region" description="Acidic residues" evidence="1">
    <location>
        <begin position="881"/>
        <end position="891"/>
    </location>
</feature>
<feature type="domain" description="PDZ" evidence="2">
    <location>
        <begin position="2064"/>
        <end position="2136"/>
    </location>
</feature>
<dbReference type="Proteomes" id="UP000281406">
    <property type="component" value="Unassembled WGS sequence"/>
</dbReference>
<dbReference type="CDD" id="cd06763">
    <property type="entry name" value="PDZ7_PDZD2-PDZ4_hPro-IL-16-like"/>
    <property type="match status" value="1"/>
</dbReference>
<feature type="compositionally biased region" description="Low complexity" evidence="1">
    <location>
        <begin position="1613"/>
        <end position="1622"/>
    </location>
</feature>
<comment type="caution">
    <text evidence="3">The sequence shown here is derived from an EMBL/GenBank/DDBJ whole genome shotgun (WGS) entry which is preliminary data.</text>
</comment>
<dbReference type="PANTHER" id="PTHR11324:SF16">
    <property type="entry name" value="PDZ DOMAIN-CONTAINING PROTEIN 2"/>
    <property type="match status" value="1"/>
</dbReference>
<feature type="domain" description="PDZ" evidence="2">
    <location>
        <begin position="1073"/>
        <end position="1157"/>
    </location>
</feature>